<dbReference type="Pfam" id="PF22817">
    <property type="entry name" value="ApeP-like"/>
    <property type="match status" value="1"/>
</dbReference>
<name>A0A0P0GJI7_9BACE</name>
<dbReference type="SUPFAM" id="SSF54637">
    <property type="entry name" value="Thioesterase/thiol ester dehydrase-isomerase"/>
    <property type="match status" value="1"/>
</dbReference>
<dbReference type="EMBL" id="CP012801">
    <property type="protein sequence ID" value="ALJ61134.1"/>
    <property type="molecule type" value="Genomic_DNA"/>
</dbReference>
<accession>A0A0P0GJI7</accession>
<dbReference type="InterPro" id="IPR016776">
    <property type="entry name" value="ApeP-like_dehydratase"/>
</dbReference>
<evidence type="ECO:0000313" key="1">
    <source>
        <dbReference type="EMBL" id="ALJ61134.1"/>
    </source>
</evidence>
<reference evidence="1 2" key="1">
    <citation type="journal article" date="2015" name="Science">
        <title>Genetic determinants of in vivo fitness and diet responsiveness in multiple human gut Bacteroides.</title>
        <authorList>
            <person name="Wu M."/>
            <person name="McNulty N.P."/>
            <person name="Rodionov D.A."/>
            <person name="Khoroshkin M.S."/>
            <person name="Griffin N.W."/>
            <person name="Cheng J."/>
            <person name="Latreille P."/>
            <person name="Kerstetter R.A."/>
            <person name="Terrapon N."/>
            <person name="Henrissat B."/>
            <person name="Osterman A.L."/>
            <person name="Gordon J.I."/>
        </authorList>
    </citation>
    <scope>NUCLEOTIDE SEQUENCE [LARGE SCALE GENOMIC DNA]</scope>
    <source>
        <strain evidence="1 2">WH2</strain>
    </source>
</reference>
<dbReference type="Proteomes" id="UP000061809">
    <property type="component" value="Chromosome"/>
</dbReference>
<dbReference type="Gene3D" id="3.10.129.10">
    <property type="entry name" value="Hotdog Thioesterase"/>
    <property type="match status" value="1"/>
</dbReference>
<dbReference type="KEGG" id="bcel:BcellWH2_03913"/>
<organism evidence="1 2">
    <name type="scientific">Bacteroides cellulosilyticus</name>
    <dbReference type="NCBI Taxonomy" id="246787"/>
    <lineage>
        <taxon>Bacteria</taxon>
        <taxon>Pseudomonadati</taxon>
        <taxon>Bacteroidota</taxon>
        <taxon>Bacteroidia</taxon>
        <taxon>Bacteroidales</taxon>
        <taxon>Bacteroidaceae</taxon>
        <taxon>Bacteroides</taxon>
    </lineage>
</organism>
<sequence>MKRTPIISGEGILNLIPQRPPIVMVDSFCGIEDNCSYSGLTVTDDNIFCQEGKLQEAGLVEHIAQSAAARIGYIYLQKNEPVPLGFIGSVDKLTLHRLPEIGQELFTEITVIQEVFDITLVSACVSTTEGVIAECRMKIFLDKK</sequence>
<proteinExistence type="predicted"/>
<evidence type="ECO:0008006" key="3">
    <source>
        <dbReference type="Google" id="ProtNLM"/>
    </source>
</evidence>
<evidence type="ECO:0000313" key="2">
    <source>
        <dbReference type="Proteomes" id="UP000061809"/>
    </source>
</evidence>
<dbReference type="PATRIC" id="fig|246787.4.peg.4049"/>
<dbReference type="InterPro" id="IPR029069">
    <property type="entry name" value="HotDog_dom_sf"/>
</dbReference>
<dbReference type="RefSeq" id="WP_029427246.1">
    <property type="nucleotide sequence ID" value="NZ_CP012801.1"/>
</dbReference>
<dbReference type="AlphaFoldDB" id="A0A0P0GJI7"/>
<protein>
    <recommendedName>
        <fullName evidence="3">Hydroxymyristoyl-ACP dehydratase</fullName>
    </recommendedName>
</protein>
<gene>
    <name evidence="1" type="ORF">BcellWH2_03913</name>
</gene>